<feature type="compositionally biased region" description="Acidic residues" evidence="4">
    <location>
        <begin position="830"/>
        <end position="858"/>
    </location>
</feature>
<evidence type="ECO:0000256" key="1">
    <source>
        <dbReference type="ARBA" id="ARBA00022574"/>
    </source>
</evidence>
<dbReference type="Gene3D" id="2.130.10.10">
    <property type="entry name" value="YVTN repeat-like/Quinoprotein amine dehydrogenase"/>
    <property type="match status" value="3"/>
</dbReference>
<keyword evidence="6" id="KW-1185">Reference proteome</keyword>
<dbReference type="InterPro" id="IPR036322">
    <property type="entry name" value="WD40_repeat_dom_sf"/>
</dbReference>
<feature type="compositionally biased region" description="Basic and acidic residues" evidence="4">
    <location>
        <begin position="364"/>
        <end position="385"/>
    </location>
</feature>
<dbReference type="EMBL" id="KV749542">
    <property type="protein sequence ID" value="OCL08985.1"/>
    <property type="molecule type" value="Genomic_DNA"/>
</dbReference>
<dbReference type="Proteomes" id="UP000250140">
    <property type="component" value="Unassembled WGS sequence"/>
</dbReference>
<name>A0A8E2F2B0_9PEZI</name>
<dbReference type="PANTHER" id="PTHR15574">
    <property type="entry name" value="WD REPEAT DOMAIN-CONTAINING FAMILY"/>
    <property type="match status" value="1"/>
</dbReference>
<dbReference type="InterPro" id="IPR015943">
    <property type="entry name" value="WD40/YVTN_repeat-like_dom_sf"/>
</dbReference>
<organism evidence="5 6">
    <name type="scientific">Glonium stellatum</name>
    <dbReference type="NCBI Taxonomy" id="574774"/>
    <lineage>
        <taxon>Eukaryota</taxon>
        <taxon>Fungi</taxon>
        <taxon>Dikarya</taxon>
        <taxon>Ascomycota</taxon>
        <taxon>Pezizomycotina</taxon>
        <taxon>Dothideomycetes</taxon>
        <taxon>Pleosporomycetidae</taxon>
        <taxon>Gloniales</taxon>
        <taxon>Gloniaceae</taxon>
        <taxon>Glonium</taxon>
    </lineage>
</organism>
<dbReference type="GO" id="GO:0080008">
    <property type="term" value="C:Cul4-RING E3 ubiquitin ligase complex"/>
    <property type="evidence" value="ECO:0007669"/>
    <property type="project" value="TreeGrafter"/>
</dbReference>
<keyword evidence="1 3" id="KW-0853">WD repeat</keyword>
<dbReference type="InterPro" id="IPR045151">
    <property type="entry name" value="DCAF8"/>
</dbReference>
<protein>
    <submittedName>
        <fullName evidence="5">WD40 repeat-like protein</fullName>
    </submittedName>
</protein>
<dbReference type="Pfam" id="PF00400">
    <property type="entry name" value="WD40"/>
    <property type="match status" value="3"/>
</dbReference>
<feature type="region of interest" description="Disordered" evidence="4">
    <location>
        <begin position="435"/>
        <end position="468"/>
    </location>
</feature>
<sequence length="1103" mass="122949">MKKESKLINTVYDRVLQRELGNERRYSKVRGIYGDRRWIDNLDIVNELGGHSGCVNALSWSRSGRLLASGSDDQHVNIHSYLPESSSSQFSLTTTILTGHVQNIFSVKFMPYSNDRTIVTAAGDAEVRVFDIEYSGHSTPGSTSTTNARPSGIGLHNFNDGVRVLSDGDTNSKVFRSHSDRVKRIVTESSPFFFLTCSEDGEVRQWDTRQPSSFYPPPREAARRASGSSGADNVPPPLISYKRYHLDLNTISCSPSQPHYIALGGAHLHCFLHDRRMLGRDKLAERGSRLASPSQWDDRDDELMGQATQCVRKFAPKGQRRMRRTDNGHITACKISDANPNEMIVSWSGEWIYSFDLLRSPDARDQGEEPHYKLAKENPSRTKESKARKRKRQKSGSMISHEGLQRGSSRQRTESTQGSEHDEMALMVHFGNGQSEEIPIEPPRPRSPPPEAREAALPESERQSHRIGRDTVKIRNSMFMLKEPRRISETDPTGYASSFTTIVGLAASILPEVDEIMRDWRYPVLPHEIDIEFQNELRENRAAVRRFVQASGTLARVLGGKLRTAGSSDALLSKYFGSIEPALNERPTISRREQFGYDFLKAILLWLDSGIGALLAGFSSPSRSNPRFPIEEDASVDAVDDVLIPYLLQLASDDPVINVDASRLEVKENRWTFESEKAAVSSFAQALKIPFADLSSAVVVASPAEGDAASASHIHAQDRRTALKFWAFKVGRGVLMNAGKNINYRFADRAFGGQGRPDANIKAEESAFITRQEDIDPDEEEDVVVDAEIVSRLWAEESEGGGPSQQRELVGENENADPNRTAEQATTASDDSDSDADPDIDDDDMDDDDDDETDEDEEQGGRFIWRSAFERRKLRERVEMDVPCSSHMNVYRGHCNVKTVKDVNFFGLQDEYVVSGSDSGHVFIWDRKTSQLLNILEGDGEVVNVVQGHPYEPMLAVSGIDHTIKIFSPDARARYNARNGIGIRPADPATFSSLGFGRSRRRHVPSAPTSEPAAPRKTADKSDDEDAESKIAPNGLPSKKRMHLEYQITNQNDIDRKGGNREALITRSMLAQLAQRIHDRVGEEDVDGEGNGPILISDDCTIM</sequence>
<feature type="compositionally biased region" description="Pro residues" evidence="4">
    <location>
        <begin position="440"/>
        <end position="450"/>
    </location>
</feature>
<keyword evidence="2" id="KW-0677">Repeat</keyword>
<evidence type="ECO:0000256" key="4">
    <source>
        <dbReference type="SAM" id="MobiDB-lite"/>
    </source>
</evidence>
<feature type="region of interest" description="Disordered" evidence="4">
    <location>
        <begin position="794"/>
        <end position="862"/>
    </location>
</feature>
<feature type="repeat" description="WD" evidence="3">
    <location>
        <begin position="48"/>
        <end position="78"/>
    </location>
</feature>
<dbReference type="SUPFAM" id="SSF50978">
    <property type="entry name" value="WD40 repeat-like"/>
    <property type="match status" value="1"/>
</dbReference>
<evidence type="ECO:0000313" key="6">
    <source>
        <dbReference type="Proteomes" id="UP000250140"/>
    </source>
</evidence>
<feature type="compositionally biased region" description="Basic and acidic residues" evidence="4">
    <location>
        <begin position="451"/>
        <end position="468"/>
    </location>
</feature>
<dbReference type="AlphaFoldDB" id="A0A8E2F2B0"/>
<dbReference type="PANTHER" id="PTHR15574:SF40">
    <property type="entry name" value="WD AND TETRATRICOPEPTIDE REPEATS PROTEIN 1"/>
    <property type="match status" value="1"/>
</dbReference>
<proteinExistence type="predicted"/>
<dbReference type="GO" id="GO:0045717">
    <property type="term" value="P:negative regulation of fatty acid biosynthetic process"/>
    <property type="evidence" value="ECO:0007669"/>
    <property type="project" value="TreeGrafter"/>
</dbReference>
<feature type="region of interest" description="Disordered" evidence="4">
    <location>
        <begin position="992"/>
        <end position="1042"/>
    </location>
</feature>
<feature type="compositionally biased region" description="Polar residues" evidence="4">
    <location>
        <begin position="406"/>
        <end position="418"/>
    </location>
</feature>
<feature type="region of interest" description="Disordered" evidence="4">
    <location>
        <begin position="1083"/>
        <end position="1103"/>
    </location>
</feature>
<feature type="region of interest" description="Disordered" evidence="4">
    <location>
        <begin position="364"/>
        <end position="419"/>
    </location>
</feature>
<gene>
    <name evidence="5" type="ORF">AOQ84DRAFT_388471</name>
</gene>
<dbReference type="PROSITE" id="PS50082">
    <property type="entry name" value="WD_REPEATS_2"/>
    <property type="match status" value="3"/>
</dbReference>
<dbReference type="GO" id="GO:0005737">
    <property type="term" value="C:cytoplasm"/>
    <property type="evidence" value="ECO:0007669"/>
    <property type="project" value="TreeGrafter"/>
</dbReference>
<feature type="repeat" description="WD" evidence="3">
    <location>
        <begin position="175"/>
        <end position="216"/>
    </location>
</feature>
<feature type="repeat" description="WD" evidence="3">
    <location>
        <begin position="97"/>
        <end position="133"/>
    </location>
</feature>
<dbReference type="PROSITE" id="PS50294">
    <property type="entry name" value="WD_REPEATS_REGION"/>
    <property type="match status" value="2"/>
</dbReference>
<evidence type="ECO:0000256" key="3">
    <source>
        <dbReference type="PROSITE-ProRule" id="PRU00221"/>
    </source>
</evidence>
<dbReference type="OrthoDB" id="4869960at2759"/>
<reference evidence="5 6" key="1">
    <citation type="journal article" date="2016" name="Nat. Commun.">
        <title>Ectomycorrhizal ecology is imprinted in the genome of the dominant symbiotic fungus Cenococcum geophilum.</title>
        <authorList>
            <consortium name="DOE Joint Genome Institute"/>
            <person name="Peter M."/>
            <person name="Kohler A."/>
            <person name="Ohm R.A."/>
            <person name="Kuo A."/>
            <person name="Krutzmann J."/>
            <person name="Morin E."/>
            <person name="Arend M."/>
            <person name="Barry K.W."/>
            <person name="Binder M."/>
            <person name="Choi C."/>
            <person name="Clum A."/>
            <person name="Copeland A."/>
            <person name="Grisel N."/>
            <person name="Haridas S."/>
            <person name="Kipfer T."/>
            <person name="LaButti K."/>
            <person name="Lindquist E."/>
            <person name="Lipzen A."/>
            <person name="Maire R."/>
            <person name="Meier B."/>
            <person name="Mihaltcheva S."/>
            <person name="Molinier V."/>
            <person name="Murat C."/>
            <person name="Poggeler S."/>
            <person name="Quandt C.A."/>
            <person name="Sperisen C."/>
            <person name="Tritt A."/>
            <person name="Tisserant E."/>
            <person name="Crous P.W."/>
            <person name="Henrissat B."/>
            <person name="Nehls U."/>
            <person name="Egli S."/>
            <person name="Spatafora J.W."/>
            <person name="Grigoriev I.V."/>
            <person name="Martin F.M."/>
        </authorList>
    </citation>
    <scope>NUCLEOTIDE SEQUENCE [LARGE SCALE GENOMIC DNA]</scope>
    <source>
        <strain evidence="5 6">CBS 207.34</strain>
    </source>
</reference>
<dbReference type="InterPro" id="IPR001680">
    <property type="entry name" value="WD40_rpt"/>
</dbReference>
<dbReference type="SMART" id="SM00320">
    <property type="entry name" value="WD40"/>
    <property type="match status" value="6"/>
</dbReference>
<feature type="region of interest" description="Disordered" evidence="4">
    <location>
        <begin position="208"/>
        <end position="234"/>
    </location>
</feature>
<evidence type="ECO:0000256" key="2">
    <source>
        <dbReference type="ARBA" id="ARBA00022737"/>
    </source>
</evidence>
<accession>A0A8E2F2B0</accession>
<evidence type="ECO:0000313" key="5">
    <source>
        <dbReference type="EMBL" id="OCL08985.1"/>
    </source>
</evidence>